<protein>
    <submittedName>
        <fullName evidence="2">Uncharacterized protein</fullName>
    </submittedName>
</protein>
<name>A0AA40T3W3_9NOST</name>
<dbReference type="RefSeq" id="WP_191761737.1">
    <property type="nucleotide sequence ID" value="NZ_VJXY01000066.1"/>
</dbReference>
<sequence length="111" mass="12549">MSFGHKGEAQGFAPLGSDTDHRRTPALRLLSAYRTFRCGKPLRVYVFPSPVRKSYKYISYDAATMLVTDRPCRDVAWASCVEPAFQCGKIYTNRRTGRNSTLTYIPEPPVL</sequence>
<comment type="caution">
    <text evidence="2">The sequence shown here is derived from an EMBL/GenBank/DDBJ whole genome shotgun (WGS) entry which is preliminary data.</text>
</comment>
<keyword evidence="3" id="KW-1185">Reference proteome</keyword>
<feature type="region of interest" description="Disordered" evidence="1">
    <location>
        <begin position="1"/>
        <end position="21"/>
    </location>
</feature>
<dbReference type="Proteomes" id="UP001165986">
    <property type="component" value="Unassembled WGS sequence"/>
</dbReference>
<accession>A0AA40T3W3</accession>
<organism evidence="2 3">
    <name type="scientific">Komarekiella delphini-convector SJRDD-AB1</name>
    <dbReference type="NCBI Taxonomy" id="2593771"/>
    <lineage>
        <taxon>Bacteria</taxon>
        <taxon>Bacillati</taxon>
        <taxon>Cyanobacteriota</taxon>
        <taxon>Cyanophyceae</taxon>
        <taxon>Nostocales</taxon>
        <taxon>Nostocaceae</taxon>
        <taxon>Komarekiella</taxon>
        <taxon>Komarekiella delphini-convector</taxon>
    </lineage>
</organism>
<evidence type="ECO:0000313" key="3">
    <source>
        <dbReference type="Proteomes" id="UP001165986"/>
    </source>
</evidence>
<proteinExistence type="predicted"/>
<reference evidence="2" key="1">
    <citation type="submission" date="2019-07" db="EMBL/GenBank/DDBJ databases">
        <title>Toxilogical consequences of a new and cryptic species of cyanobacteria (Komarekiella delphini-convector) recovered from the epidermis of a bottlenose dolphin and 1500 ft. in the air.</title>
        <authorList>
            <person name="Brown A.O."/>
            <person name="Dvorak P."/>
            <person name="Villanueva C.D."/>
            <person name="Foss A.J."/>
            <person name="Garvey A.D."/>
            <person name="Gibson Q.A."/>
            <person name="Johansen J.R."/>
            <person name="Casamatta D.A."/>
        </authorList>
    </citation>
    <scope>NUCLEOTIDE SEQUENCE</scope>
    <source>
        <strain evidence="2">SJRDD-AB1</strain>
    </source>
</reference>
<dbReference type="AlphaFoldDB" id="A0AA40T3W3"/>
<evidence type="ECO:0000256" key="1">
    <source>
        <dbReference type="SAM" id="MobiDB-lite"/>
    </source>
</evidence>
<gene>
    <name evidence="2" type="ORF">FNW02_32895</name>
</gene>
<evidence type="ECO:0000313" key="2">
    <source>
        <dbReference type="EMBL" id="MBD6620453.1"/>
    </source>
</evidence>
<dbReference type="EMBL" id="VJXY01000066">
    <property type="protein sequence ID" value="MBD6620453.1"/>
    <property type="molecule type" value="Genomic_DNA"/>
</dbReference>